<dbReference type="Gene3D" id="2.60.40.420">
    <property type="entry name" value="Cupredoxins - blue copper proteins"/>
    <property type="match status" value="2"/>
</dbReference>
<evidence type="ECO:0008006" key="7">
    <source>
        <dbReference type="Google" id="ProtNLM"/>
    </source>
</evidence>
<dbReference type="CDD" id="cd13849">
    <property type="entry name" value="CuRO_1_LCC_plant"/>
    <property type="match status" value="1"/>
</dbReference>
<dbReference type="InterPro" id="IPR011707">
    <property type="entry name" value="Cu-oxidase-like_N"/>
</dbReference>
<dbReference type="InterPro" id="IPR001117">
    <property type="entry name" value="Cu-oxidase_2nd"/>
</dbReference>
<feature type="signal peptide" evidence="2">
    <location>
        <begin position="1"/>
        <end position="32"/>
    </location>
</feature>
<dbReference type="InterPro" id="IPR034288">
    <property type="entry name" value="CuRO_1_LCC"/>
</dbReference>
<dbReference type="SUPFAM" id="SSF49503">
    <property type="entry name" value="Cupredoxins"/>
    <property type="match status" value="2"/>
</dbReference>
<name>A0AAP0RSM0_LIQFO</name>
<keyword evidence="6" id="KW-1185">Reference proteome</keyword>
<dbReference type="PANTHER" id="PTHR11709:SF431">
    <property type="entry name" value="LACCASE-5"/>
    <property type="match status" value="1"/>
</dbReference>
<dbReference type="Pfam" id="PF00394">
    <property type="entry name" value="Cu-oxidase"/>
    <property type="match status" value="1"/>
</dbReference>
<evidence type="ECO:0000313" key="6">
    <source>
        <dbReference type="Proteomes" id="UP001415857"/>
    </source>
</evidence>
<evidence type="ECO:0000259" key="3">
    <source>
        <dbReference type="Pfam" id="PF00394"/>
    </source>
</evidence>
<evidence type="ECO:0000313" key="5">
    <source>
        <dbReference type="EMBL" id="KAK9283950.1"/>
    </source>
</evidence>
<feature type="chain" id="PRO_5042968230" description="Laccase" evidence="2">
    <location>
        <begin position="33"/>
        <end position="313"/>
    </location>
</feature>
<dbReference type="Pfam" id="PF07732">
    <property type="entry name" value="Cu-oxidase_3"/>
    <property type="match status" value="1"/>
</dbReference>
<sequence>MKAFSSIANSHCSFLLLGLLLLFASSLSLANAETHFHDFVVQATPVKRLCKTHSTITVNGQFPGPTLEVNNGDTLVVKVTNKARYNVTIHWHGIRQMRTGWADGPEFVTQCPIRPGGTYTYRFTIQNQEGTLWWHAHSSWLRATVYGALIIYPKPGSSYPFTKPKRETPILLGEWWDANPMDVVMQATRTGAAPNVSDAYTINGQPGDLYNCSSKDTVTVPIDSGETNLLRVINSALNQELFFTVANHPFTCRSSRRLLPQTLHHFSHHARPRPNHRRPYLRQPTTSSILLSGTCLPKRPRCTIRQYNNNSHS</sequence>
<proteinExistence type="inferred from homology"/>
<dbReference type="AlphaFoldDB" id="A0AAP0RSM0"/>
<feature type="domain" description="Plastocyanin-like" evidence="3">
    <location>
        <begin position="167"/>
        <end position="251"/>
    </location>
</feature>
<evidence type="ECO:0000256" key="2">
    <source>
        <dbReference type="SAM" id="SignalP"/>
    </source>
</evidence>
<dbReference type="PANTHER" id="PTHR11709">
    <property type="entry name" value="MULTI-COPPER OXIDASE"/>
    <property type="match status" value="1"/>
</dbReference>
<dbReference type="EMBL" id="JBBPBK010000006">
    <property type="protein sequence ID" value="KAK9283950.1"/>
    <property type="molecule type" value="Genomic_DNA"/>
</dbReference>
<reference evidence="5 6" key="1">
    <citation type="journal article" date="2024" name="Plant J.">
        <title>Genome sequences and population genomics reveal climatic adaptation and genomic divergence between two closely related sweetgum species.</title>
        <authorList>
            <person name="Xu W.Q."/>
            <person name="Ren C.Q."/>
            <person name="Zhang X.Y."/>
            <person name="Comes H.P."/>
            <person name="Liu X.H."/>
            <person name="Li Y.G."/>
            <person name="Kettle C.J."/>
            <person name="Jalonen R."/>
            <person name="Gaisberger H."/>
            <person name="Ma Y.Z."/>
            <person name="Qiu Y.X."/>
        </authorList>
    </citation>
    <scope>NUCLEOTIDE SEQUENCE [LARGE SCALE GENOMIC DNA]</scope>
    <source>
        <strain evidence="5">Hangzhou</strain>
    </source>
</reference>
<dbReference type="GO" id="GO:0005507">
    <property type="term" value="F:copper ion binding"/>
    <property type="evidence" value="ECO:0007669"/>
    <property type="project" value="InterPro"/>
</dbReference>
<dbReference type="InterPro" id="IPR045087">
    <property type="entry name" value="Cu-oxidase_fam"/>
</dbReference>
<comment type="similarity">
    <text evidence="1">Belongs to the multicopper oxidase family.</text>
</comment>
<dbReference type="GO" id="GO:0016491">
    <property type="term" value="F:oxidoreductase activity"/>
    <property type="evidence" value="ECO:0007669"/>
    <property type="project" value="TreeGrafter"/>
</dbReference>
<dbReference type="FunFam" id="2.60.40.420:FF:000062">
    <property type="entry name" value="Laccase"/>
    <property type="match status" value="1"/>
</dbReference>
<feature type="domain" description="Plastocyanin-like" evidence="4">
    <location>
        <begin position="41"/>
        <end position="154"/>
    </location>
</feature>
<dbReference type="InterPro" id="IPR008972">
    <property type="entry name" value="Cupredoxin"/>
</dbReference>
<evidence type="ECO:0000259" key="4">
    <source>
        <dbReference type="Pfam" id="PF07732"/>
    </source>
</evidence>
<organism evidence="5 6">
    <name type="scientific">Liquidambar formosana</name>
    <name type="common">Formosan gum</name>
    <dbReference type="NCBI Taxonomy" id="63359"/>
    <lineage>
        <taxon>Eukaryota</taxon>
        <taxon>Viridiplantae</taxon>
        <taxon>Streptophyta</taxon>
        <taxon>Embryophyta</taxon>
        <taxon>Tracheophyta</taxon>
        <taxon>Spermatophyta</taxon>
        <taxon>Magnoliopsida</taxon>
        <taxon>eudicotyledons</taxon>
        <taxon>Gunneridae</taxon>
        <taxon>Pentapetalae</taxon>
        <taxon>Saxifragales</taxon>
        <taxon>Altingiaceae</taxon>
        <taxon>Liquidambar</taxon>
    </lineage>
</organism>
<accession>A0AAP0RSM0</accession>
<protein>
    <recommendedName>
        <fullName evidence="7">Laccase</fullName>
    </recommendedName>
</protein>
<gene>
    <name evidence="5" type="ORF">L1049_012207</name>
</gene>
<dbReference type="Proteomes" id="UP001415857">
    <property type="component" value="Unassembled WGS sequence"/>
</dbReference>
<evidence type="ECO:0000256" key="1">
    <source>
        <dbReference type="ARBA" id="ARBA00010609"/>
    </source>
</evidence>
<keyword evidence="2" id="KW-0732">Signal</keyword>
<comment type="caution">
    <text evidence="5">The sequence shown here is derived from an EMBL/GenBank/DDBJ whole genome shotgun (WGS) entry which is preliminary data.</text>
</comment>